<dbReference type="EMBL" id="CP040626">
    <property type="protein sequence ID" value="QMW91776.1"/>
    <property type="molecule type" value="Genomic_DNA"/>
</dbReference>
<evidence type="ECO:0000256" key="1">
    <source>
        <dbReference type="SAM" id="Phobius"/>
    </source>
</evidence>
<dbReference type="RefSeq" id="WP_035762729.1">
    <property type="nucleotide sequence ID" value="NZ_AP019716.1"/>
</dbReference>
<keyword evidence="1" id="KW-0472">Membrane</keyword>
<sequence>MAKNLLTNVVIGGQINPTLQRTFSAVNKYASGTISSINKINSRTAAVSGYARNQLDSVSNKVKTVLAASALTMGVKKIGSSMLEQASSMEQYRNTLNIVMKDQKKAGEIFSWATQYANKTPFETGEIVDATVKLQSYGLEAQKVLPLAGDMAGAWGKSIDQAVEAVADAQTGELERLKDFGITKDMIIAQGAKDLAGIELVNNKGQITNQRAFNAAMFSLMKERYNGAMEIQAKTFKGLMSTTSGIIKNGLAKIAGISDTGDIVKDSAFYKIKEKFASVTDYLLQMQDNGSFDVMAEKFTSFTQKVCDGVDNAIPKIQSGFQYVQNNGPQIRTIIDYIAKAFVGWKVISGVSSGVQAIRSVYNSICILKGGMAALRLAKLKDKADTIYLTALYAKDAVVRKASAVATGVQSTAHRVLNALKIKEGLQAVKNCAIYVKDAAARGISTTATGIQTAAQWALNSAFLACPITWIVLGIAAIIAIFVLLWNNCEGFRNFFIGMWQSIQSGIQAFDLWITTAMTTDWTNSFGILGNILNGFFYTVGTVWENIKLAFNGVIDFISNVFAGNWSGAWQNIIQIFTGIFGSIGAIAKAPLNAVISLINTAIGGINSLSLDIPDWVPLVGGQHFGLSIPQLPMLAKGGITNGVSIAGEAGPEAVIPLKRNNPRSISLLEKTASIVNPNNSGNNGNAPTFVFSPVINGEASSETVNILKQQYEEFKDMVNKILDERERVEFA</sequence>
<dbReference type="AlphaFoldDB" id="A0AAP9RHK5"/>
<proteinExistence type="predicted"/>
<reference evidence="2 3" key="1">
    <citation type="submission" date="2019-05" db="EMBL/GenBank/DDBJ databases">
        <authorList>
            <person name="Schori C."/>
            <person name="Ahrens C."/>
        </authorList>
    </citation>
    <scope>NUCLEOTIDE SEQUENCE [LARGE SCALE GENOMIC DNA]</scope>
    <source>
        <strain evidence="2 3">DSM 10702</strain>
    </source>
</reference>
<evidence type="ECO:0000313" key="3">
    <source>
        <dbReference type="Proteomes" id="UP000515243"/>
    </source>
</evidence>
<feature type="transmembrane region" description="Helical" evidence="1">
    <location>
        <begin position="462"/>
        <end position="486"/>
    </location>
</feature>
<protein>
    <submittedName>
        <fullName evidence="2">Uncharacterized protein</fullName>
    </submittedName>
</protein>
<evidence type="ECO:0000313" key="2">
    <source>
        <dbReference type="EMBL" id="QMW91776.1"/>
    </source>
</evidence>
<organism evidence="2 3">
    <name type="scientific">Clostridium butyricum</name>
    <dbReference type="NCBI Taxonomy" id="1492"/>
    <lineage>
        <taxon>Bacteria</taxon>
        <taxon>Bacillati</taxon>
        <taxon>Bacillota</taxon>
        <taxon>Clostridia</taxon>
        <taxon>Eubacteriales</taxon>
        <taxon>Clostridiaceae</taxon>
        <taxon>Clostridium</taxon>
    </lineage>
</organism>
<keyword evidence="1" id="KW-0812">Transmembrane</keyword>
<name>A0AAP9RHK5_CLOBU</name>
<dbReference type="Proteomes" id="UP000515243">
    <property type="component" value="Chromosome 1"/>
</dbReference>
<gene>
    <name evidence="2" type="ORF">FF104_12595</name>
</gene>
<dbReference type="GeneID" id="92945016"/>
<keyword evidence="1" id="KW-1133">Transmembrane helix</keyword>
<accession>A0AAP9RHK5</accession>